<sequence length="119" mass="13394">MSDKELNKECGCGCEGHDHEHNHGEDCGCGHDHDHDHEEETLFVDFEDEEGNIVSFEVVDSFEYAGEEEAFKGSVYALVQDPNDNSVFLMKADTDESLVPVEDEAEFNTVAKFYQDLAE</sequence>
<dbReference type="InterPro" id="IPR009711">
    <property type="entry name" value="UPF0473"/>
</dbReference>
<dbReference type="AlphaFoldDB" id="A0A937FF67"/>
<name>A0A937FF67_9CLOT</name>
<comment type="caution">
    <text evidence="1">The sequence shown here is derived from an EMBL/GenBank/DDBJ whole genome shotgun (WGS) entry which is preliminary data.</text>
</comment>
<keyword evidence="2" id="KW-1185">Reference proteome</keyword>
<organism evidence="1 2">
    <name type="scientific">Clostridium paridis</name>
    <dbReference type="NCBI Taxonomy" id="2803863"/>
    <lineage>
        <taxon>Bacteria</taxon>
        <taxon>Bacillati</taxon>
        <taxon>Bacillota</taxon>
        <taxon>Clostridia</taxon>
        <taxon>Eubacteriales</taxon>
        <taxon>Clostridiaceae</taxon>
        <taxon>Clostridium</taxon>
    </lineage>
</organism>
<dbReference type="Proteomes" id="UP000623681">
    <property type="component" value="Unassembled WGS sequence"/>
</dbReference>
<dbReference type="EMBL" id="JAESWA010000023">
    <property type="protein sequence ID" value="MBL4932885.1"/>
    <property type="molecule type" value="Genomic_DNA"/>
</dbReference>
<gene>
    <name evidence="1" type="ORF">JK634_13815</name>
</gene>
<protein>
    <submittedName>
        <fullName evidence="1">DUF1292 domain-containing protein</fullName>
    </submittedName>
</protein>
<dbReference type="Pfam" id="PF06949">
    <property type="entry name" value="DUF1292"/>
    <property type="match status" value="1"/>
</dbReference>
<reference evidence="1" key="1">
    <citation type="submission" date="2021-01" db="EMBL/GenBank/DDBJ databases">
        <title>Genome public.</title>
        <authorList>
            <person name="Liu C."/>
            <person name="Sun Q."/>
        </authorList>
    </citation>
    <scope>NUCLEOTIDE SEQUENCE</scope>
    <source>
        <strain evidence="1">YIM B02565</strain>
    </source>
</reference>
<proteinExistence type="predicted"/>
<dbReference type="RefSeq" id="WP_202768268.1">
    <property type="nucleotide sequence ID" value="NZ_JAESWA010000023.1"/>
</dbReference>
<evidence type="ECO:0000313" key="2">
    <source>
        <dbReference type="Proteomes" id="UP000623681"/>
    </source>
</evidence>
<evidence type="ECO:0000313" key="1">
    <source>
        <dbReference type="EMBL" id="MBL4932885.1"/>
    </source>
</evidence>
<accession>A0A937FF67</accession>